<evidence type="ECO:0000256" key="7">
    <source>
        <dbReference type="ARBA" id="ARBA00022676"/>
    </source>
</evidence>
<keyword evidence="17" id="KW-1185">Reference proteome</keyword>
<protein>
    <recommendedName>
        <fullName evidence="6">Ceramide glucosyltransferase</fullName>
        <ecNumber evidence="5">2.4.1.80</ecNumber>
    </recommendedName>
    <alternativeName>
        <fullName evidence="13">Glucosylceramide synthase</fullName>
    </alternativeName>
    <alternativeName>
        <fullName evidence="14">UDP-glucose ceramide glucosyltransferase</fullName>
    </alternativeName>
    <alternativeName>
        <fullName evidence="12">UDP-glucose:N-acylsphingosine D-glucosyltransferase</fullName>
    </alternativeName>
</protein>
<keyword evidence="10 15" id="KW-1133">Transmembrane helix</keyword>
<evidence type="ECO:0000256" key="2">
    <source>
        <dbReference type="ARBA" id="ARBA00004760"/>
    </source>
</evidence>
<dbReference type="PANTHER" id="PTHR12726:SF0">
    <property type="entry name" value="CERAMIDE GLUCOSYLTRANSFERASE"/>
    <property type="match status" value="1"/>
</dbReference>
<evidence type="ECO:0000256" key="1">
    <source>
        <dbReference type="ARBA" id="ARBA00004141"/>
    </source>
</evidence>
<sequence>MLSEAVAVVCLSWYCFIVIVCLIGTTQLYRWYSSPPHPSVSSTRGDDAPHVTIIRPVKGLDPGLYDCLACTFHQQYPINKLTIFFCVDSENDPAVPTLRKLLKDYPQFDVQLFIETQDPNLETRGWPMGPNPKIRSMSRAYREAKGDIVWIADCNVWTNKGTCGRMVDTLCGFGGKRPNKFVHQLPLVVDQSPSGTGHGQGSYLWQTLGGRYEEAWFSAAHGKFYTAINTVLVAPCIVGKSNMFRRSHLNALTKDQGIDFFSHNICEDHLIGDLLWKQPIPPSVVKLQDPSASRKPWGNHALDFGDLAVQPVAGMSVSEFFHRRVRWLRVRKFTVLLATLVEPGTESILCSLYGAYAISTMPYFLNEWNIPPTWLTFLLFFTTSVSIWALHDWVLYCHMQAGSSIQMDENTPGFARFQQRRKFLPWLAAWLGRESLAFPIWAWAVYGGVTVAWRGKQFRVGIDMRVTEVKKTR</sequence>
<evidence type="ECO:0000313" key="17">
    <source>
        <dbReference type="Proteomes" id="UP000799302"/>
    </source>
</evidence>
<evidence type="ECO:0000256" key="14">
    <source>
        <dbReference type="ARBA" id="ARBA00032575"/>
    </source>
</evidence>
<feature type="transmembrane region" description="Helical" evidence="15">
    <location>
        <begin position="374"/>
        <end position="397"/>
    </location>
</feature>
<evidence type="ECO:0000256" key="9">
    <source>
        <dbReference type="ARBA" id="ARBA00022692"/>
    </source>
</evidence>
<evidence type="ECO:0000256" key="12">
    <source>
        <dbReference type="ARBA" id="ARBA00031017"/>
    </source>
</evidence>
<feature type="transmembrane region" description="Helical" evidence="15">
    <location>
        <begin position="333"/>
        <end position="354"/>
    </location>
</feature>
<proteinExistence type="inferred from homology"/>
<organism evidence="16 17">
    <name type="scientific">Microthyrium microscopicum</name>
    <dbReference type="NCBI Taxonomy" id="703497"/>
    <lineage>
        <taxon>Eukaryota</taxon>
        <taxon>Fungi</taxon>
        <taxon>Dikarya</taxon>
        <taxon>Ascomycota</taxon>
        <taxon>Pezizomycotina</taxon>
        <taxon>Dothideomycetes</taxon>
        <taxon>Dothideomycetes incertae sedis</taxon>
        <taxon>Microthyriales</taxon>
        <taxon>Microthyriaceae</taxon>
        <taxon>Microthyrium</taxon>
    </lineage>
</organism>
<comment type="pathway">
    <text evidence="3">Sphingolipid metabolism.</text>
</comment>
<dbReference type="InterPro" id="IPR029044">
    <property type="entry name" value="Nucleotide-diphossugar_trans"/>
</dbReference>
<dbReference type="EMBL" id="MU004231">
    <property type="protein sequence ID" value="KAF2673041.1"/>
    <property type="molecule type" value="Genomic_DNA"/>
</dbReference>
<comment type="similarity">
    <text evidence="4">Belongs to the glycosyltransferase 2 family.</text>
</comment>
<dbReference type="GO" id="GO:0008120">
    <property type="term" value="F:ceramide glucosyltransferase activity"/>
    <property type="evidence" value="ECO:0007669"/>
    <property type="project" value="UniProtKB-EC"/>
</dbReference>
<accession>A0A6A6UNG8</accession>
<evidence type="ECO:0000256" key="4">
    <source>
        <dbReference type="ARBA" id="ARBA00006739"/>
    </source>
</evidence>
<feature type="transmembrane region" description="Helical" evidence="15">
    <location>
        <begin position="6"/>
        <end position="29"/>
    </location>
</feature>
<keyword evidence="8 16" id="KW-0808">Transferase</keyword>
<name>A0A6A6UNG8_9PEZI</name>
<dbReference type="InterPro" id="IPR025993">
    <property type="entry name" value="Ceramide_glucosylTrfase"/>
</dbReference>
<dbReference type="OrthoDB" id="1483400at2759"/>
<keyword evidence="9 15" id="KW-0812">Transmembrane</keyword>
<reference evidence="16" key="1">
    <citation type="journal article" date="2020" name="Stud. Mycol.">
        <title>101 Dothideomycetes genomes: a test case for predicting lifestyles and emergence of pathogens.</title>
        <authorList>
            <person name="Haridas S."/>
            <person name="Albert R."/>
            <person name="Binder M."/>
            <person name="Bloem J."/>
            <person name="Labutti K."/>
            <person name="Salamov A."/>
            <person name="Andreopoulos B."/>
            <person name="Baker S."/>
            <person name="Barry K."/>
            <person name="Bills G."/>
            <person name="Bluhm B."/>
            <person name="Cannon C."/>
            <person name="Castanera R."/>
            <person name="Culley D."/>
            <person name="Daum C."/>
            <person name="Ezra D."/>
            <person name="Gonzalez J."/>
            <person name="Henrissat B."/>
            <person name="Kuo A."/>
            <person name="Liang C."/>
            <person name="Lipzen A."/>
            <person name="Lutzoni F."/>
            <person name="Magnuson J."/>
            <person name="Mondo S."/>
            <person name="Nolan M."/>
            <person name="Ohm R."/>
            <person name="Pangilinan J."/>
            <person name="Park H.-J."/>
            <person name="Ramirez L."/>
            <person name="Alfaro M."/>
            <person name="Sun H."/>
            <person name="Tritt A."/>
            <person name="Yoshinaga Y."/>
            <person name="Zwiers L.-H."/>
            <person name="Turgeon B."/>
            <person name="Goodwin S."/>
            <person name="Spatafora J."/>
            <person name="Crous P."/>
            <person name="Grigoriev I."/>
        </authorList>
    </citation>
    <scope>NUCLEOTIDE SEQUENCE</scope>
    <source>
        <strain evidence="16">CBS 115976</strain>
    </source>
</reference>
<dbReference type="PANTHER" id="PTHR12726">
    <property type="entry name" value="CERAMIDE GLUCOSYLTRANSFERASE"/>
    <property type="match status" value="1"/>
</dbReference>
<comment type="subcellular location">
    <subcellularLocation>
        <location evidence="1">Membrane</location>
        <topology evidence="1">Multi-pass membrane protein</topology>
    </subcellularLocation>
</comment>
<evidence type="ECO:0000256" key="15">
    <source>
        <dbReference type="SAM" id="Phobius"/>
    </source>
</evidence>
<evidence type="ECO:0000313" key="16">
    <source>
        <dbReference type="EMBL" id="KAF2673041.1"/>
    </source>
</evidence>
<dbReference type="GO" id="GO:0006679">
    <property type="term" value="P:glucosylceramide biosynthetic process"/>
    <property type="evidence" value="ECO:0007669"/>
    <property type="project" value="TreeGrafter"/>
</dbReference>
<dbReference type="Pfam" id="PF13506">
    <property type="entry name" value="Glyco_transf_21"/>
    <property type="match status" value="1"/>
</dbReference>
<evidence type="ECO:0000256" key="13">
    <source>
        <dbReference type="ARBA" id="ARBA00031543"/>
    </source>
</evidence>
<dbReference type="EC" id="2.4.1.80" evidence="5"/>
<dbReference type="UniPathway" id="UPA00222"/>
<keyword evidence="7" id="KW-0328">Glycosyltransferase</keyword>
<comment type="pathway">
    <text evidence="2">Lipid metabolism; sphingolipid metabolism.</text>
</comment>
<keyword evidence="11 15" id="KW-0472">Membrane</keyword>
<evidence type="ECO:0000256" key="5">
    <source>
        <dbReference type="ARBA" id="ARBA00012699"/>
    </source>
</evidence>
<evidence type="ECO:0000256" key="6">
    <source>
        <dbReference type="ARBA" id="ARBA00019988"/>
    </source>
</evidence>
<gene>
    <name evidence="16" type="ORF">BT63DRAFT_368543</name>
</gene>
<evidence type="ECO:0000256" key="3">
    <source>
        <dbReference type="ARBA" id="ARBA00004991"/>
    </source>
</evidence>
<dbReference type="GO" id="GO:0016020">
    <property type="term" value="C:membrane"/>
    <property type="evidence" value="ECO:0007669"/>
    <property type="project" value="UniProtKB-SubCell"/>
</dbReference>
<evidence type="ECO:0000256" key="10">
    <source>
        <dbReference type="ARBA" id="ARBA00022989"/>
    </source>
</evidence>
<evidence type="ECO:0000256" key="11">
    <source>
        <dbReference type="ARBA" id="ARBA00023136"/>
    </source>
</evidence>
<dbReference type="Gene3D" id="3.90.550.10">
    <property type="entry name" value="Spore Coat Polysaccharide Biosynthesis Protein SpsA, Chain A"/>
    <property type="match status" value="1"/>
</dbReference>
<evidence type="ECO:0000256" key="8">
    <source>
        <dbReference type="ARBA" id="ARBA00022679"/>
    </source>
</evidence>
<dbReference type="Proteomes" id="UP000799302">
    <property type="component" value="Unassembled WGS sequence"/>
</dbReference>
<dbReference type="SUPFAM" id="SSF53448">
    <property type="entry name" value="Nucleotide-diphospho-sugar transferases"/>
    <property type="match status" value="1"/>
</dbReference>
<dbReference type="AlphaFoldDB" id="A0A6A6UNG8"/>